<reference evidence="3 4" key="1">
    <citation type="submission" date="2016-01" db="EMBL/GenBank/DDBJ databases">
        <title>Highly variable Streptococcus oralis are common among viridans streptococci isolated from primates.</title>
        <authorList>
            <person name="Denapaite D."/>
            <person name="Rieger M."/>
            <person name="Koendgen S."/>
            <person name="Brueckner R."/>
            <person name="Ochigava I."/>
            <person name="Kappeler P."/>
            <person name="Maetz-Rensing K."/>
            <person name="Leendertz F."/>
            <person name="Hakenbeck R."/>
        </authorList>
    </citation>
    <scope>NUCLEOTIDE SEQUENCE [LARGE SCALE GENOMIC DNA]</scope>
    <source>
        <strain evidence="1 3">DD02</strain>
        <strain evidence="2 4">DD03</strain>
    </source>
</reference>
<dbReference type="AlphaFoldDB" id="A0A139QS37"/>
<dbReference type="Proteomes" id="UP000071927">
    <property type="component" value="Unassembled WGS sequence"/>
</dbReference>
<sequence length="39" mass="4506">MLYFLENSQKMLDKEKNGGYNVNQSESNKDLLTGSPWLL</sequence>
<protein>
    <submittedName>
        <fullName evidence="2">Uncharacterized protein</fullName>
    </submittedName>
</protein>
<proteinExistence type="predicted"/>
<evidence type="ECO:0000313" key="1">
    <source>
        <dbReference type="EMBL" id="KXT67111.1"/>
    </source>
</evidence>
<dbReference type="EMBL" id="LQOF01000307">
    <property type="protein sequence ID" value="KXT67111.1"/>
    <property type="molecule type" value="Genomic_DNA"/>
</dbReference>
<accession>A0A139QS37</accession>
<dbReference type="EMBL" id="LQXV01000327">
    <property type="protein sequence ID" value="KXU05337.1"/>
    <property type="molecule type" value="Genomic_DNA"/>
</dbReference>
<dbReference type="PATRIC" id="fig|315405.11.peg.1781"/>
<evidence type="ECO:0000313" key="3">
    <source>
        <dbReference type="Proteomes" id="UP000070198"/>
    </source>
</evidence>
<evidence type="ECO:0000313" key="2">
    <source>
        <dbReference type="EMBL" id="KXU05337.1"/>
    </source>
</evidence>
<dbReference type="Proteomes" id="UP000070198">
    <property type="component" value="Unassembled WGS sequence"/>
</dbReference>
<name>A0A139QS37_9STRE</name>
<organism evidence="2 4">
    <name type="scientific">Streptococcus gallolyticus</name>
    <dbReference type="NCBI Taxonomy" id="315405"/>
    <lineage>
        <taxon>Bacteria</taxon>
        <taxon>Bacillati</taxon>
        <taxon>Bacillota</taxon>
        <taxon>Bacilli</taxon>
        <taxon>Lactobacillales</taxon>
        <taxon>Streptococcaceae</taxon>
        <taxon>Streptococcus</taxon>
    </lineage>
</organism>
<comment type="caution">
    <text evidence="2">The sequence shown here is derived from an EMBL/GenBank/DDBJ whole genome shotgun (WGS) entry which is preliminary data.</text>
</comment>
<evidence type="ECO:0000313" key="4">
    <source>
        <dbReference type="Proteomes" id="UP000071927"/>
    </source>
</evidence>
<gene>
    <name evidence="1" type="ORF">SGADD02_01518</name>
    <name evidence="2" type="ORF">SGADD03_01713</name>
</gene>